<dbReference type="RefSeq" id="WP_387978175.1">
    <property type="nucleotide sequence ID" value="NZ_JBHRWO010000018.1"/>
</dbReference>
<dbReference type="Proteomes" id="UP001595712">
    <property type="component" value="Unassembled WGS sequence"/>
</dbReference>
<sequence length="103" mass="11463">MSTAARTEFELGTFRFARVLSFAVLGDDPHDPGTVRVVLDDGIQEPYPILAIESVGRFEPPPVSVWRENWIAPSDPWARIIYGNTLGVIRQARARIKRTGLSA</sequence>
<evidence type="ECO:0000313" key="2">
    <source>
        <dbReference type="Proteomes" id="UP001595712"/>
    </source>
</evidence>
<protein>
    <submittedName>
        <fullName evidence="1">Uncharacterized protein</fullName>
    </submittedName>
</protein>
<keyword evidence="2" id="KW-1185">Reference proteome</keyword>
<proteinExistence type="predicted"/>
<comment type="caution">
    <text evidence="1">The sequence shown here is derived from an EMBL/GenBank/DDBJ whole genome shotgun (WGS) entry which is preliminary data.</text>
</comment>
<gene>
    <name evidence="1" type="ORF">ACFO8M_18245</name>
</gene>
<accession>A0ABV7Q4R7</accession>
<organism evidence="1 2">
    <name type="scientific">Glycomyces rhizosphaerae</name>
    <dbReference type="NCBI Taxonomy" id="2054422"/>
    <lineage>
        <taxon>Bacteria</taxon>
        <taxon>Bacillati</taxon>
        <taxon>Actinomycetota</taxon>
        <taxon>Actinomycetes</taxon>
        <taxon>Glycomycetales</taxon>
        <taxon>Glycomycetaceae</taxon>
        <taxon>Glycomyces</taxon>
    </lineage>
</organism>
<evidence type="ECO:0000313" key="1">
    <source>
        <dbReference type="EMBL" id="MFC3494430.1"/>
    </source>
</evidence>
<reference evidence="2" key="1">
    <citation type="journal article" date="2019" name="Int. J. Syst. Evol. Microbiol.">
        <title>The Global Catalogue of Microorganisms (GCM) 10K type strain sequencing project: providing services to taxonomists for standard genome sequencing and annotation.</title>
        <authorList>
            <consortium name="The Broad Institute Genomics Platform"/>
            <consortium name="The Broad Institute Genome Sequencing Center for Infectious Disease"/>
            <person name="Wu L."/>
            <person name="Ma J."/>
        </authorList>
    </citation>
    <scope>NUCLEOTIDE SEQUENCE [LARGE SCALE GENOMIC DNA]</scope>
    <source>
        <strain evidence="2">CGMCC 4.7396</strain>
    </source>
</reference>
<dbReference type="EMBL" id="JBHRWO010000018">
    <property type="protein sequence ID" value="MFC3494430.1"/>
    <property type="molecule type" value="Genomic_DNA"/>
</dbReference>
<name>A0ABV7Q4R7_9ACTN</name>